<name>A0A4Y8IFH8_9BACI</name>
<dbReference type="Gene3D" id="1.20.1260.10">
    <property type="match status" value="1"/>
</dbReference>
<evidence type="ECO:0000313" key="2">
    <source>
        <dbReference type="Proteomes" id="UP000297975"/>
    </source>
</evidence>
<dbReference type="InterPro" id="IPR012347">
    <property type="entry name" value="Ferritin-like"/>
</dbReference>
<comment type="caution">
    <text evidence="1">The sequence shown here is derived from an EMBL/GenBank/DDBJ whole genome shotgun (WGS) entry which is preliminary data.</text>
</comment>
<keyword evidence="2" id="KW-1185">Reference proteome</keyword>
<gene>
    <name evidence="1" type="ORF">E3U55_12095</name>
</gene>
<protein>
    <submittedName>
        <fullName evidence="1">DUF3231 family protein</fullName>
    </submittedName>
</protein>
<dbReference type="EMBL" id="SOPW01000013">
    <property type="protein sequence ID" value="TFB18526.1"/>
    <property type="molecule type" value="Genomic_DNA"/>
</dbReference>
<evidence type="ECO:0000313" key="1">
    <source>
        <dbReference type="EMBL" id="TFB18526.1"/>
    </source>
</evidence>
<accession>A0A4Y8IFH8</accession>
<proteinExistence type="predicted"/>
<sequence length="197" mass="22951">MYSVNHYPSIAIGFEKGVTPYSSFPMTWYESQRNIRQKLNASEYYAVTEGYLREWVCMGQCNLYIQATTDPYIKKVIEIYRRDVCEPNLTELKLILEKGKYKLPAPYNAISESMTVEQLGNIPTNAISDKQILIGFKYATLGFMNLWNMGASHSFRTEVREAFLRNYHRANRWHLAFHAMSEKMGFLKPQPIIQPEV</sequence>
<dbReference type="RefSeq" id="WP_134340731.1">
    <property type="nucleotide sequence ID" value="NZ_SOPW01000013.1"/>
</dbReference>
<dbReference type="Proteomes" id="UP000297975">
    <property type="component" value="Unassembled WGS sequence"/>
</dbReference>
<dbReference type="AlphaFoldDB" id="A0A4Y8IFH8"/>
<organism evidence="1 2">
    <name type="scientific">Filobacillus milosensis</name>
    <dbReference type="NCBI Taxonomy" id="94137"/>
    <lineage>
        <taxon>Bacteria</taxon>
        <taxon>Bacillati</taxon>
        <taxon>Bacillota</taxon>
        <taxon>Bacilli</taxon>
        <taxon>Bacillales</taxon>
        <taxon>Bacillaceae</taxon>
        <taxon>Filobacillus</taxon>
    </lineage>
</organism>
<dbReference type="OrthoDB" id="6164560at2"/>
<reference evidence="1 2" key="1">
    <citation type="submission" date="2019-03" db="EMBL/GenBank/DDBJ databases">
        <authorList>
            <person name="He R.-H."/>
        </authorList>
    </citation>
    <scope>NUCLEOTIDE SEQUENCE [LARGE SCALE GENOMIC DNA]</scope>
    <source>
        <strain evidence="2">SH 714</strain>
    </source>
</reference>